<keyword evidence="2" id="KW-0813">Transport</keyword>
<keyword evidence="9" id="KW-1185">Reference proteome</keyword>
<feature type="non-terminal residue" evidence="8">
    <location>
        <position position="1"/>
    </location>
</feature>
<comment type="caution">
    <text evidence="8">The sequence shown here is derived from an EMBL/GenBank/DDBJ whole genome shotgun (WGS) entry which is preliminary data.</text>
</comment>
<feature type="domain" description="STAS" evidence="7">
    <location>
        <begin position="441"/>
        <end position="581"/>
    </location>
</feature>
<dbReference type="SUPFAM" id="SSF52091">
    <property type="entry name" value="SpoIIaa-like"/>
    <property type="match status" value="1"/>
</dbReference>
<name>A0A6A4L6P4_9ERIC</name>
<evidence type="ECO:0000256" key="2">
    <source>
        <dbReference type="ARBA" id="ARBA00022448"/>
    </source>
</evidence>
<dbReference type="GO" id="GO:0016020">
    <property type="term" value="C:membrane"/>
    <property type="evidence" value="ECO:0007669"/>
    <property type="project" value="UniProtKB-SubCell"/>
</dbReference>
<feature type="transmembrane region" description="Helical" evidence="6">
    <location>
        <begin position="328"/>
        <end position="349"/>
    </location>
</feature>
<feature type="transmembrane region" description="Helical" evidence="6">
    <location>
        <begin position="107"/>
        <end position="126"/>
    </location>
</feature>
<dbReference type="InterPro" id="IPR011547">
    <property type="entry name" value="SLC26A/SulP_dom"/>
</dbReference>
<dbReference type="Pfam" id="PF01740">
    <property type="entry name" value="STAS"/>
    <property type="match status" value="1"/>
</dbReference>
<dbReference type="PANTHER" id="PTHR11814">
    <property type="entry name" value="SULFATE TRANSPORTER"/>
    <property type="match status" value="1"/>
</dbReference>
<accession>A0A6A4L6P4</accession>
<keyword evidence="3 6" id="KW-0812">Transmembrane</keyword>
<dbReference type="InterPro" id="IPR001902">
    <property type="entry name" value="SLC26A/SulP_fam"/>
</dbReference>
<organism evidence="8 9">
    <name type="scientific">Rhododendron williamsianum</name>
    <dbReference type="NCBI Taxonomy" id="262921"/>
    <lineage>
        <taxon>Eukaryota</taxon>
        <taxon>Viridiplantae</taxon>
        <taxon>Streptophyta</taxon>
        <taxon>Embryophyta</taxon>
        <taxon>Tracheophyta</taxon>
        <taxon>Spermatophyta</taxon>
        <taxon>Magnoliopsida</taxon>
        <taxon>eudicotyledons</taxon>
        <taxon>Gunneridae</taxon>
        <taxon>Pentapetalae</taxon>
        <taxon>asterids</taxon>
        <taxon>Ericales</taxon>
        <taxon>Ericaceae</taxon>
        <taxon>Ericoideae</taxon>
        <taxon>Rhodoreae</taxon>
        <taxon>Rhododendron</taxon>
    </lineage>
</organism>
<dbReference type="InterPro" id="IPR036513">
    <property type="entry name" value="STAS_dom_sf"/>
</dbReference>
<dbReference type="AlphaFoldDB" id="A0A6A4L6P4"/>
<feature type="transmembrane region" description="Helical" evidence="6">
    <location>
        <begin position="133"/>
        <end position="151"/>
    </location>
</feature>
<evidence type="ECO:0000256" key="6">
    <source>
        <dbReference type="SAM" id="Phobius"/>
    </source>
</evidence>
<feature type="transmembrane region" description="Helical" evidence="6">
    <location>
        <begin position="385"/>
        <end position="413"/>
    </location>
</feature>
<dbReference type="InterPro" id="IPR002645">
    <property type="entry name" value="STAS_dom"/>
</dbReference>
<keyword evidence="5 6" id="KW-0472">Membrane</keyword>
<feature type="transmembrane region" description="Helical" evidence="6">
    <location>
        <begin position="355"/>
        <end position="378"/>
    </location>
</feature>
<feature type="transmembrane region" description="Helical" evidence="6">
    <location>
        <begin position="201"/>
        <end position="221"/>
    </location>
</feature>
<feature type="transmembrane region" description="Helical" evidence="6">
    <location>
        <begin position="37"/>
        <end position="58"/>
    </location>
</feature>
<evidence type="ECO:0000313" key="9">
    <source>
        <dbReference type="Proteomes" id="UP000428333"/>
    </source>
</evidence>
<protein>
    <recommendedName>
        <fullName evidence="7">STAS domain-containing protein</fullName>
    </recommendedName>
</protein>
<keyword evidence="4 6" id="KW-1133">Transmembrane helix</keyword>
<dbReference type="Gene3D" id="3.30.750.24">
    <property type="entry name" value="STAS domain"/>
    <property type="match status" value="1"/>
</dbReference>
<evidence type="ECO:0000256" key="3">
    <source>
        <dbReference type="ARBA" id="ARBA00022692"/>
    </source>
</evidence>
<feature type="transmembrane region" description="Helical" evidence="6">
    <location>
        <begin position="171"/>
        <end position="189"/>
    </location>
</feature>
<dbReference type="Proteomes" id="UP000428333">
    <property type="component" value="Linkage Group LG10"/>
</dbReference>
<dbReference type="CDD" id="cd07042">
    <property type="entry name" value="STAS_SulP_like_sulfate_transporter"/>
    <property type="match status" value="1"/>
</dbReference>
<gene>
    <name evidence="8" type="ORF">C3L33_17165</name>
</gene>
<proteinExistence type="predicted"/>
<dbReference type="PROSITE" id="PS50801">
    <property type="entry name" value="STAS"/>
    <property type="match status" value="1"/>
</dbReference>
<dbReference type="OrthoDB" id="288203at2759"/>
<dbReference type="FunFam" id="3.30.750.24:FF:000002">
    <property type="entry name" value="Sulfate transporter 31"/>
    <property type="match status" value="1"/>
</dbReference>
<feature type="transmembrane region" description="Helical" evidence="6">
    <location>
        <begin position="252"/>
        <end position="274"/>
    </location>
</feature>
<evidence type="ECO:0000259" key="7">
    <source>
        <dbReference type="PROSITE" id="PS50801"/>
    </source>
</evidence>
<comment type="subcellular location">
    <subcellularLocation>
        <location evidence="1">Membrane</location>
        <topology evidence="1">Multi-pass membrane protein</topology>
    </subcellularLocation>
</comment>
<evidence type="ECO:0000313" key="8">
    <source>
        <dbReference type="EMBL" id="KAE9450929.1"/>
    </source>
</evidence>
<reference evidence="8 9" key="1">
    <citation type="journal article" date="2019" name="Genome Biol. Evol.">
        <title>The Rhododendron genome and chromosomal organization provide insight into shared whole-genome duplications across the heath family (Ericaceae).</title>
        <authorList>
            <person name="Soza V.L."/>
            <person name="Lindsley D."/>
            <person name="Waalkes A."/>
            <person name="Ramage E."/>
            <person name="Patwardhan R.P."/>
            <person name="Burton J.N."/>
            <person name="Adey A."/>
            <person name="Kumar A."/>
            <person name="Qiu R."/>
            <person name="Shendure J."/>
            <person name="Hall B."/>
        </authorList>
    </citation>
    <scope>NUCLEOTIDE SEQUENCE [LARGE SCALE GENOMIC DNA]</scope>
    <source>
        <strain evidence="8">RSF 1966-606</strain>
    </source>
</reference>
<dbReference type="EMBL" id="QEFC01002738">
    <property type="protein sequence ID" value="KAE9450929.1"/>
    <property type="molecule type" value="Genomic_DNA"/>
</dbReference>
<evidence type="ECO:0000256" key="1">
    <source>
        <dbReference type="ARBA" id="ARBA00004141"/>
    </source>
</evidence>
<dbReference type="Pfam" id="PF00916">
    <property type="entry name" value="Sulfate_transp"/>
    <property type="match status" value="1"/>
</dbReference>
<dbReference type="GO" id="GO:0055085">
    <property type="term" value="P:transmembrane transport"/>
    <property type="evidence" value="ECO:0007669"/>
    <property type="project" value="InterPro"/>
</dbReference>
<sequence>MEVHKVVPPPHRSTWEKLKTRLKETFFPDDPLRQESAMLSLLICLQLLVYVSVLFTFIGMYSSFVPPLVYAVLGSSRDLAVGPVSIASLIMGSMLREEVSPSNDPLLFLQLAFSSTFFAGVFQASLGILRLGFIIDFLSKATLIGFMAVHIYRYTIDKMHDYSIVEIIVQWSWQTILMGVCFLMVLLLARHISMRRPKLFWVSAGAPLASVILSTLLVFAFKAQNHGISVIGKLQQGLNPPSWNMLHFHGSYLGLIMKTGLITGIISLTEGIAVGRTFAALKNYQVDGNKEMIAIGMMNIVGSSTSCYVTTGAFSRSAVNHNAGAKTAVSNIIMAVTVMVTLLFLMPLFQYTPNVILGAIIVTAVVGLIDIPAAYYIWKIDKFDFLVMLCAFFGVIFISVQGGLAIAVGLSIFKILMQITRPKTVMVGNIPGTDIYRDIHHYKEATTVPGFLILSIESPINFANTTYLNERILRWIEDYEAKEDTKKQQSLRFVVLDLSPVSSIDTSGVSLFKELRKAVEKKGIEASTLEFQSSSIPLCASLVLVNPVGEVIEKLQRADEDRDLSRPDCLFLTVGEAVASLVSTVKAQSSSHI</sequence>
<evidence type="ECO:0000256" key="4">
    <source>
        <dbReference type="ARBA" id="ARBA00022989"/>
    </source>
</evidence>
<dbReference type="NCBIfam" id="TIGR00815">
    <property type="entry name" value="sulP"/>
    <property type="match status" value="1"/>
</dbReference>
<evidence type="ECO:0000256" key="5">
    <source>
        <dbReference type="ARBA" id="ARBA00023136"/>
    </source>
</evidence>